<gene>
    <name evidence="1" type="ORF">DGYR_LOCUS6332</name>
</gene>
<sequence>MLSRKVEDNFDIESIVRSCIQNGASFEDLKKVLALLKLDEYNSLSLERFSIVTGRFDIFQFGIKNHLFSFTEGLACVSIATSCVFLTELLDRYPEIFSRVISDVYPYFGGIHHSNDSDCLQPFFSHPKVLNSSKNRSIMFESLFSKPYYELFHQDGLSKRWLIYVCMIVYYSEDYGGIPQEAIDKAFQVLVEYQPPEISQKFTLKLIVTLVWNGYICNELEMPFQNFSEENDFNDEVNNFFVNISDQRQFHKFRRKRGQTCIMTLMSMTRHVIRNRIRRPFQTNFAHLIETFKLPICIQNYLRFNEEIEALGIRNYDLYTTISRRREYIEL</sequence>
<comment type="caution">
    <text evidence="1">The sequence shown here is derived from an EMBL/GenBank/DDBJ whole genome shotgun (WGS) entry which is preliminary data.</text>
</comment>
<keyword evidence="2" id="KW-1185">Reference proteome</keyword>
<protein>
    <submittedName>
        <fullName evidence="1">Uncharacterized protein</fullName>
    </submittedName>
</protein>
<proteinExistence type="predicted"/>
<name>A0A7I8VQ33_9ANNE</name>
<dbReference type="Proteomes" id="UP000549394">
    <property type="component" value="Unassembled WGS sequence"/>
</dbReference>
<evidence type="ECO:0000313" key="2">
    <source>
        <dbReference type="Proteomes" id="UP000549394"/>
    </source>
</evidence>
<dbReference type="EMBL" id="CAJFCJ010000007">
    <property type="protein sequence ID" value="CAD5117848.1"/>
    <property type="molecule type" value="Genomic_DNA"/>
</dbReference>
<organism evidence="1 2">
    <name type="scientific">Dimorphilus gyrociliatus</name>
    <dbReference type="NCBI Taxonomy" id="2664684"/>
    <lineage>
        <taxon>Eukaryota</taxon>
        <taxon>Metazoa</taxon>
        <taxon>Spiralia</taxon>
        <taxon>Lophotrochozoa</taxon>
        <taxon>Annelida</taxon>
        <taxon>Polychaeta</taxon>
        <taxon>Polychaeta incertae sedis</taxon>
        <taxon>Dinophilidae</taxon>
        <taxon>Dimorphilus</taxon>
    </lineage>
</organism>
<dbReference type="AlphaFoldDB" id="A0A7I8VQ33"/>
<reference evidence="1 2" key="1">
    <citation type="submission" date="2020-08" db="EMBL/GenBank/DDBJ databases">
        <authorList>
            <person name="Hejnol A."/>
        </authorList>
    </citation>
    <scope>NUCLEOTIDE SEQUENCE [LARGE SCALE GENOMIC DNA]</scope>
</reference>
<accession>A0A7I8VQ33</accession>
<evidence type="ECO:0000313" key="1">
    <source>
        <dbReference type="EMBL" id="CAD5117848.1"/>
    </source>
</evidence>